<evidence type="ECO:0000256" key="3">
    <source>
        <dbReference type="ARBA" id="ARBA00022833"/>
    </source>
</evidence>
<dbReference type="SMART" id="SM00382">
    <property type="entry name" value="AAA"/>
    <property type="match status" value="1"/>
</dbReference>
<dbReference type="GO" id="GO:0140662">
    <property type="term" value="F:ATP-dependent protein folding chaperone"/>
    <property type="evidence" value="ECO:0007669"/>
    <property type="project" value="InterPro"/>
</dbReference>
<comment type="similarity">
    <text evidence="6 7">Belongs to the ClpX chaperone family.</text>
</comment>
<keyword evidence="4 6" id="KW-0067">ATP-binding</keyword>
<keyword evidence="5 6" id="KW-0143">Chaperone</keyword>
<comment type="caution">
    <text evidence="10">The sequence shown here is derived from an EMBL/GenBank/DDBJ whole genome shotgun (WGS) entry which is preliminary data.</text>
</comment>
<feature type="binding site" evidence="6 7">
    <location>
        <position position="17"/>
    </location>
    <ligand>
        <name>Zn(2+)</name>
        <dbReference type="ChEBI" id="CHEBI:29105"/>
    </ligand>
</feature>
<evidence type="ECO:0000313" key="10">
    <source>
        <dbReference type="EMBL" id="OZG49637.1"/>
    </source>
</evidence>
<dbReference type="InterPro" id="IPR019489">
    <property type="entry name" value="Clp_ATPase_C"/>
</dbReference>
<keyword evidence="2 6" id="KW-0547">Nucleotide-binding</keyword>
<reference evidence="10 11" key="1">
    <citation type="journal article" date="2017" name="BMC Genomics">
        <title>Comparative genomic and phylogenomic analyses of the Bifidobacteriaceae family.</title>
        <authorList>
            <person name="Lugli G.A."/>
            <person name="Milani C."/>
            <person name="Turroni F."/>
            <person name="Duranti S."/>
            <person name="Mancabelli L."/>
            <person name="Mangifesta M."/>
            <person name="Ferrario C."/>
            <person name="Modesto M."/>
            <person name="Mattarelli P."/>
            <person name="Jiri K."/>
            <person name="van Sinderen D."/>
            <person name="Ventura M."/>
        </authorList>
    </citation>
    <scope>NUCLEOTIDE SEQUENCE [LARGE SCALE GENOMIC DNA]</scope>
    <source>
        <strain evidence="10 11">DSM 24744</strain>
    </source>
</reference>
<dbReference type="SUPFAM" id="SSF52540">
    <property type="entry name" value="P-loop containing nucleoside triphosphate hydrolases"/>
    <property type="match status" value="1"/>
</dbReference>
<dbReference type="GO" id="GO:0016887">
    <property type="term" value="F:ATP hydrolysis activity"/>
    <property type="evidence" value="ECO:0007669"/>
    <property type="project" value="InterPro"/>
</dbReference>
<dbReference type="SMART" id="SM01086">
    <property type="entry name" value="ClpB_D2-small"/>
    <property type="match status" value="1"/>
</dbReference>
<keyword evidence="10" id="KW-0378">Hydrolase</keyword>
<evidence type="ECO:0000256" key="8">
    <source>
        <dbReference type="SAM" id="MobiDB-lite"/>
    </source>
</evidence>
<proteinExistence type="inferred from homology"/>
<comment type="subunit">
    <text evidence="6">Component of the ClpX-ClpP complex. Forms a hexameric ring that, in the presence of ATP, binds to fourteen ClpP subunits assembled into a disk-like structure with a central cavity, resembling the structure of eukaryotic proteasomes.</text>
</comment>
<dbReference type="Pfam" id="PF07724">
    <property type="entry name" value="AAA_2"/>
    <property type="match status" value="1"/>
</dbReference>
<organism evidence="10 11">
    <name type="scientific">Pseudoscardovia suis</name>
    <dbReference type="NCBI Taxonomy" id="987063"/>
    <lineage>
        <taxon>Bacteria</taxon>
        <taxon>Bacillati</taxon>
        <taxon>Actinomycetota</taxon>
        <taxon>Actinomycetes</taxon>
        <taxon>Bifidobacteriales</taxon>
        <taxon>Bifidobacteriaceae</taxon>
        <taxon>Pseudoscardovia</taxon>
    </lineage>
</organism>
<dbReference type="NCBIfam" id="NF003745">
    <property type="entry name" value="PRK05342.1"/>
    <property type="match status" value="1"/>
</dbReference>
<dbReference type="PROSITE" id="PS51902">
    <property type="entry name" value="CLPX_ZB"/>
    <property type="match status" value="1"/>
</dbReference>
<keyword evidence="1 6" id="KW-0479">Metal-binding</keyword>
<evidence type="ECO:0000256" key="7">
    <source>
        <dbReference type="PROSITE-ProRule" id="PRU01250"/>
    </source>
</evidence>
<dbReference type="InterPro" id="IPR059188">
    <property type="entry name" value="Znf_CLPX-like"/>
</dbReference>
<dbReference type="AlphaFoldDB" id="A0A261ERZ9"/>
<dbReference type="GO" id="GO:0046983">
    <property type="term" value="F:protein dimerization activity"/>
    <property type="evidence" value="ECO:0007669"/>
    <property type="project" value="UniProtKB-UniRule"/>
</dbReference>
<dbReference type="GO" id="GO:0051082">
    <property type="term" value="F:unfolded protein binding"/>
    <property type="evidence" value="ECO:0007669"/>
    <property type="project" value="UniProtKB-UniRule"/>
</dbReference>
<dbReference type="GO" id="GO:0009376">
    <property type="term" value="C:HslUV protease complex"/>
    <property type="evidence" value="ECO:0007669"/>
    <property type="project" value="TreeGrafter"/>
</dbReference>
<evidence type="ECO:0000313" key="11">
    <source>
        <dbReference type="Proteomes" id="UP000216454"/>
    </source>
</evidence>
<dbReference type="GO" id="GO:0008270">
    <property type="term" value="F:zinc ion binding"/>
    <property type="evidence" value="ECO:0007669"/>
    <property type="project" value="UniProtKB-UniRule"/>
</dbReference>
<feature type="binding site" evidence="6 7">
    <location>
        <position position="14"/>
    </location>
    <ligand>
        <name>Zn(2+)</name>
        <dbReference type="ChEBI" id="CHEBI:29105"/>
    </ligand>
</feature>
<dbReference type="Gene3D" id="6.20.220.10">
    <property type="entry name" value="ClpX chaperone, C4-type zinc finger domain"/>
    <property type="match status" value="1"/>
</dbReference>
<dbReference type="GO" id="GO:0008233">
    <property type="term" value="F:peptidase activity"/>
    <property type="evidence" value="ECO:0007669"/>
    <property type="project" value="UniProtKB-KW"/>
</dbReference>
<evidence type="ECO:0000256" key="6">
    <source>
        <dbReference type="HAMAP-Rule" id="MF_00175"/>
    </source>
</evidence>
<evidence type="ECO:0000256" key="5">
    <source>
        <dbReference type="ARBA" id="ARBA00023186"/>
    </source>
</evidence>
<dbReference type="InterPro" id="IPR004487">
    <property type="entry name" value="Clp_protease_ATP-bd_su_ClpX"/>
</dbReference>
<dbReference type="Gene3D" id="1.10.8.60">
    <property type="match status" value="1"/>
</dbReference>
<feature type="binding site" evidence="6 7">
    <location>
        <position position="39"/>
    </location>
    <ligand>
        <name>Zn(2+)</name>
        <dbReference type="ChEBI" id="CHEBI:29105"/>
    </ligand>
</feature>
<evidence type="ECO:0000256" key="1">
    <source>
        <dbReference type="ARBA" id="ARBA00022723"/>
    </source>
</evidence>
<dbReference type="InterPro" id="IPR003593">
    <property type="entry name" value="AAA+_ATPase"/>
</dbReference>
<dbReference type="PANTHER" id="PTHR48102:SF7">
    <property type="entry name" value="ATP-DEPENDENT CLP PROTEASE ATP-BINDING SUBUNIT CLPX-LIKE, MITOCHONDRIAL"/>
    <property type="match status" value="1"/>
</dbReference>
<keyword evidence="3 6" id="KW-0862">Zinc</keyword>
<dbReference type="InterPro" id="IPR010603">
    <property type="entry name" value="Znf_CppX_C4"/>
</dbReference>
<dbReference type="Proteomes" id="UP000216454">
    <property type="component" value="Unassembled WGS sequence"/>
</dbReference>
<dbReference type="RefSeq" id="WP_094691759.1">
    <property type="nucleotide sequence ID" value="NZ_MWWQ01000014.1"/>
</dbReference>
<dbReference type="FunFam" id="1.10.8.60:FF:000002">
    <property type="entry name" value="ATP-dependent Clp protease ATP-binding subunit ClpX"/>
    <property type="match status" value="1"/>
</dbReference>
<feature type="binding site" evidence="6 7">
    <location>
        <position position="36"/>
    </location>
    <ligand>
        <name>Zn(2+)</name>
        <dbReference type="ChEBI" id="CHEBI:29105"/>
    </ligand>
</feature>
<dbReference type="Gene3D" id="3.40.50.300">
    <property type="entry name" value="P-loop containing nucleotide triphosphate hydrolases"/>
    <property type="match status" value="1"/>
</dbReference>
<evidence type="ECO:0000256" key="4">
    <source>
        <dbReference type="ARBA" id="ARBA00022840"/>
    </source>
</evidence>
<dbReference type="InterPro" id="IPR046425">
    <property type="entry name" value="ClpX_bact"/>
</dbReference>
<dbReference type="GO" id="GO:0051603">
    <property type="term" value="P:proteolysis involved in protein catabolic process"/>
    <property type="evidence" value="ECO:0007669"/>
    <property type="project" value="TreeGrafter"/>
</dbReference>
<feature type="binding site" evidence="6">
    <location>
        <begin position="142"/>
        <end position="149"/>
    </location>
    <ligand>
        <name>ATP</name>
        <dbReference type="ChEBI" id="CHEBI:30616"/>
    </ligand>
</feature>
<evidence type="ECO:0000256" key="2">
    <source>
        <dbReference type="ARBA" id="ARBA00022741"/>
    </source>
</evidence>
<dbReference type="InterPro" id="IPR050052">
    <property type="entry name" value="ATP-dep_Clp_protease_ClpX"/>
</dbReference>
<name>A0A261ERZ9_9BIFI</name>
<gene>
    <name evidence="6" type="primary">clpX</name>
    <name evidence="10" type="ORF">PSSU_1461</name>
</gene>
<dbReference type="SMART" id="SM00994">
    <property type="entry name" value="zf-C4_ClpX"/>
    <property type="match status" value="1"/>
</dbReference>
<dbReference type="InterPro" id="IPR038366">
    <property type="entry name" value="Znf_CppX_C4_sf"/>
</dbReference>
<feature type="domain" description="ClpX-type ZB" evidence="9">
    <location>
        <begin position="1"/>
        <end position="55"/>
    </location>
</feature>
<comment type="function">
    <text evidence="6">ATP-dependent specificity component of the Clp protease. It directs the protease to specific substrates. Can perform chaperone functions in the absence of ClpP.</text>
</comment>
<dbReference type="SUPFAM" id="SSF57716">
    <property type="entry name" value="Glucocorticoid receptor-like (DNA-binding domain)"/>
    <property type="match status" value="1"/>
</dbReference>
<protein>
    <recommendedName>
        <fullName evidence="6">ATP-dependent Clp protease ATP-binding subunit ClpX</fullName>
    </recommendedName>
</protein>
<dbReference type="Pfam" id="PF10431">
    <property type="entry name" value="ClpB_D2-small"/>
    <property type="match status" value="1"/>
</dbReference>
<dbReference type="NCBIfam" id="TIGR00382">
    <property type="entry name" value="clpX"/>
    <property type="match status" value="1"/>
</dbReference>
<dbReference type="OrthoDB" id="9804062at2"/>
<evidence type="ECO:0000259" key="9">
    <source>
        <dbReference type="PROSITE" id="PS51902"/>
    </source>
</evidence>
<dbReference type="InterPro" id="IPR027417">
    <property type="entry name" value="P-loop_NTPase"/>
</dbReference>
<dbReference type="InterPro" id="IPR003959">
    <property type="entry name" value="ATPase_AAA_core"/>
</dbReference>
<feature type="region of interest" description="Disordered" evidence="8">
    <location>
        <begin position="458"/>
        <end position="482"/>
    </location>
</feature>
<dbReference type="PANTHER" id="PTHR48102">
    <property type="entry name" value="ATP-DEPENDENT CLP PROTEASE ATP-BINDING SUBUNIT CLPX-LIKE, MITOCHONDRIAL-RELATED"/>
    <property type="match status" value="1"/>
</dbReference>
<dbReference type="GO" id="GO:0005524">
    <property type="term" value="F:ATP binding"/>
    <property type="evidence" value="ECO:0007669"/>
    <property type="project" value="UniProtKB-UniRule"/>
</dbReference>
<dbReference type="Pfam" id="PF06689">
    <property type="entry name" value="zf-C4_ClpX"/>
    <property type="match status" value="1"/>
</dbReference>
<dbReference type="EMBL" id="MWWQ01000014">
    <property type="protein sequence ID" value="OZG49637.1"/>
    <property type="molecule type" value="Genomic_DNA"/>
</dbReference>
<dbReference type="GO" id="GO:0051301">
    <property type="term" value="P:cell division"/>
    <property type="evidence" value="ECO:0007669"/>
    <property type="project" value="TreeGrafter"/>
</dbReference>
<dbReference type="CDD" id="cd19497">
    <property type="entry name" value="RecA-like_ClpX"/>
    <property type="match status" value="1"/>
</dbReference>
<keyword evidence="10" id="KW-0645">Protease</keyword>
<keyword evidence="11" id="KW-1185">Reference proteome</keyword>
<dbReference type="HAMAP" id="MF_00175">
    <property type="entry name" value="ClpX"/>
    <property type="match status" value="1"/>
</dbReference>
<sequence>MAQIVNYADDVPRCSFCGKTEHEVDKLITGPGVAICEECIALCVNIISDEKRKEARAARLHLVSPSHICEYLDRYVVGQQDAKRALAVAVYNHYKRINIEIADEARDLDERSAGSPVFGDGEQGDDLRDVKVAKSNILMIGPTGTGKTYLASTLAHVMNVPFAIVDATTLTEAGYVGDDVETVLQRLIEAADGDVKRAERGIIYIDEIDKIARKTGENTSITRDVSGEGVQQALLKIVEGTVATVPMEGTRKHREQEQVKLDTRNILFICGGAFVGLEDIVRGRMGRRFSGFGADWTKQDMPSDDVLAHVTADDLEQFGLLPEFIGRLPVVTTLHGLDAIDLARVLAEPRNSLVQQYRKLFAAESVKLTFTKESIAQIAQTAVDRGTGARGLRSIMEQVLQGPMFEIPDRTDVAEVIVTKASVEGSEQPRYVLRDQELRSPVAPQREHAKPQLALARRSMNHPAGAETPEDAAMHADTQSIA</sequence>
<accession>A0A261ERZ9</accession>